<proteinExistence type="predicted"/>
<comment type="caution">
    <text evidence="2">The sequence shown here is derived from an EMBL/GenBank/DDBJ whole genome shotgun (WGS) entry which is preliminary data.</text>
</comment>
<keyword evidence="3" id="KW-1185">Reference proteome</keyword>
<evidence type="ECO:0000256" key="1">
    <source>
        <dbReference type="SAM" id="Coils"/>
    </source>
</evidence>
<dbReference type="OrthoDB" id="3642856at2759"/>
<dbReference type="Proteomes" id="UP000033647">
    <property type="component" value="Unassembled WGS sequence"/>
</dbReference>
<gene>
    <name evidence="2" type="ORF">TI39_contig4116g00014</name>
</gene>
<sequence length="351" mass="41299">MANACGHDLFLLKEQNAKLLAENRRLIEKNNKIVQDHKELRIKQPAVDSEDYEARIQKLKDKVTALKNEVTTLQSKAGENLLAYASSYHLSGRVDKGSTTVKYYGFDRYGDIGDFTSVSDSDDARRPTQRSYYYDDRDTYQQTRLEEGLFDWLQEWCLLNSDKIERQRMLERKTNLPTVRKLVEDLRDVELEIRQTHENLASQKKKKRQLKRKLIVLADETPVVTTNETMLKRKLFTFCHIMSQPQQELDLAWYPKSVGDTVLSEREIVKIFHQVMTAMRVLHRELVENPKQRDKNFKPRKFNPNQWRILHGQQGTQPDRLVETYVSTMEDARLAATALQNLIYCWKEDML</sequence>
<protein>
    <submittedName>
        <fullName evidence="2">Uncharacterized protein</fullName>
    </submittedName>
</protein>
<organism evidence="2 3">
    <name type="scientific">Zymoseptoria brevis</name>
    <dbReference type="NCBI Taxonomy" id="1047168"/>
    <lineage>
        <taxon>Eukaryota</taxon>
        <taxon>Fungi</taxon>
        <taxon>Dikarya</taxon>
        <taxon>Ascomycota</taxon>
        <taxon>Pezizomycotina</taxon>
        <taxon>Dothideomycetes</taxon>
        <taxon>Dothideomycetidae</taxon>
        <taxon>Mycosphaerellales</taxon>
        <taxon>Mycosphaerellaceae</taxon>
        <taxon>Zymoseptoria</taxon>
    </lineage>
</organism>
<feature type="coiled-coil region" evidence="1">
    <location>
        <begin position="9"/>
        <end position="76"/>
    </location>
</feature>
<name>A0A0F4GDA8_9PEZI</name>
<keyword evidence="1" id="KW-0175">Coiled coil</keyword>
<dbReference type="EMBL" id="LAFY01004076">
    <property type="protein sequence ID" value="KJX95393.1"/>
    <property type="molecule type" value="Genomic_DNA"/>
</dbReference>
<reference evidence="2 3" key="1">
    <citation type="submission" date="2015-03" db="EMBL/GenBank/DDBJ databases">
        <title>RNA-seq based gene annotation and comparative genomics of four Zymoseptoria species reveal species-specific pathogenicity related genes and transposable element activity.</title>
        <authorList>
            <person name="Grandaubert J."/>
            <person name="Bhattacharyya A."/>
            <person name="Stukenbrock E.H."/>
        </authorList>
    </citation>
    <scope>NUCLEOTIDE SEQUENCE [LARGE SCALE GENOMIC DNA]</scope>
    <source>
        <strain evidence="2 3">Zb18110</strain>
    </source>
</reference>
<evidence type="ECO:0000313" key="3">
    <source>
        <dbReference type="Proteomes" id="UP000033647"/>
    </source>
</evidence>
<feature type="coiled-coil region" evidence="1">
    <location>
        <begin position="179"/>
        <end position="220"/>
    </location>
</feature>
<evidence type="ECO:0000313" key="2">
    <source>
        <dbReference type="EMBL" id="KJX95393.1"/>
    </source>
</evidence>
<accession>A0A0F4GDA8</accession>
<dbReference type="AlphaFoldDB" id="A0A0F4GDA8"/>